<comment type="caution">
    <text evidence="3">The sequence shown here is derived from an EMBL/GenBank/DDBJ whole genome shotgun (WGS) entry which is preliminary data.</text>
</comment>
<sequence>MSNKPKVSVILAVYNAAQFLNKCIDSIINQTLNNIEIICVDDCSSDDSLAILHAYAEKDSRIKVIQQKSNRGAGAARNAGLEIANGEYLSFLDADDYFSSDMLKVSVEKADALSLDVFVFGSKAFNDATGVESDMSWSIKETLLPETEVFSAQQIKEDFFQAFIWWAWDKIFRKEYIDKHGFKFQEIRTSNDLLFTVSAVLMADKISYTKEAFAVQRQKVESSLSNTRHLSYDCCLKATVALKDFMESADLYSRYERDFKNYALNFLIWNINTISQTAYVDLYNAVKQFYTTLNVSRDDVYYKPFYDTYLFIIEHCAEEYLFYLRMNLERDIEESHNQIASLEAKCHEAQNEIDEFIDRVEYLTSEAHSTQLTLDEIKAAKELLIGEHESIRTKYDTELAAREEKIAQQNELIATVIADATAKERMIESLLQSRSWQITSPLRWVMNKLR</sequence>
<dbReference type="AlphaFoldDB" id="A0AA40X3M0"/>
<evidence type="ECO:0000256" key="1">
    <source>
        <dbReference type="SAM" id="Coils"/>
    </source>
</evidence>
<dbReference type="PANTHER" id="PTHR22916:SF3">
    <property type="entry name" value="UDP-GLCNAC:BETAGAL BETA-1,3-N-ACETYLGLUCOSAMINYLTRANSFERASE-LIKE PROTEIN 1"/>
    <property type="match status" value="1"/>
</dbReference>
<reference evidence="3" key="1">
    <citation type="submission" date="2020-11" db="EMBL/GenBank/DDBJ databases">
        <authorList>
            <person name="Lee S.D."/>
        </authorList>
    </citation>
    <scope>NUCLEOTIDE SEQUENCE</scope>
    <source>
        <strain evidence="3">SAP-2</strain>
    </source>
</reference>
<dbReference type="Proteomes" id="UP000705283">
    <property type="component" value="Unassembled WGS sequence"/>
</dbReference>
<dbReference type="GO" id="GO:0016758">
    <property type="term" value="F:hexosyltransferase activity"/>
    <property type="evidence" value="ECO:0007669"/>
    <property type="project" value="UniProtKB-ARBA"/>
</dbReference>
<dbReference type="RefSeq" id="WP_194978343.1">
    <property type="nucleotide sequence ID" value="NZ_JADMKS010000006.1"/>
</dbReference>
<evidence type="ECO:0000259" key="2">
    <source>
        <dbReference type="Pfam" id="PF00535"/>
    </source>
</evidence>
<proteinExistence type="predicted"/>
<gene>
    <name evidence="3" type="ORF">ITX54_15535</name>
</gene>
<feature type="domain" description="Glycosyltransferase 2-like" evidence="2">
    <location>
        <begin position="8"/>
        <end position="176"/>
    </location>
</feature>
<dbReference type="EMBL" id="JADMKS010000006">
    <property type="protein sequence ID" value="MBF6638076.1"/>
    <property type="molecule type" value="Genomic_DNA"/>
</dbReference>
<dbReference type="SUPFAM" id="SSF53448">
    <property type="entry name" value="Nucleotide-diphospho-sugar transferases"/>
    <property type="match status" value="1"/>
</dbReference>
<keyword evidence="1" id="KW-0175">Coiled coil</keyword>
<dbReference type="CDD" id="cd00761">
    <property type="entry name" value="Glyco_tranf_GTA_type"/>
    <property type="match status" value="1"/>
</dbReference>
<evidence type="ECO:0000313" key="3">
    <source>
        <dbReference type="EMBL" id="MBF6638076.1"/>
    </source>
</evidence>
<dbReference type="InterPro" id="IPR029044">
    <property type="entry name" value="Nucleotide-diphossugar_trans"/>
</dbReference>
<evidence type="ECO:0000313" key="4">
    <source>
        <dbReference type="Proteomes" id="UP000705283"/>
    </source>
</evidence>
<organism evidence="3 4">
    <name type="scientific">Rouxiella silvae</name>
    <dbReference type="NCBI Taxonomy" id="1646373"/>
    <lineage>
        <taxon>Bacteria</taxon>
        <taxon>Pseudomonadati</taxon>
        <taxon>Pseudomonadota</taxon>
        <taxon>Gammaproteobacteria</taxon>
        <taxon>Enterobacterales</taxon>
        <taxon>Yersiniaceae</taxon>
        <taxon>Rouxiella</taxon>
    </lineage>
</organism>
<dbReference type="InterPro" id="IPR001173">
    <property type="entry name" value="Glyco_trans_2-like"/>
</dbReference>
<name>A0AA40X3M0_9GAMM</name>
<dbReference type="Gene3D" id="3.90.550.10">
    <property type="entry name" value="Spore Coat Polysaccharide Biosynthesis Protein SpsA, Chain A"/>
    <property type="match status" value="1"/>
</dbReference>
<accession>A0AA40X3M0</accession>
<feature type="coiled-coil region" evidence="1">
    <location>
        <begin position="325"/>
        <end position="366"/>
    </location>
</feature>
<dbReference type="Pfam" id="PF00535">
    <property type="entry name" value="Glycos_transf_2"/>
    <property type="match status" value="1"/>
</dbReference>
<protein>
    <submittedName>
        <fullName evidence="3">Glycosyltransferase</fullName>
    </submittedName>
</protein>
<dbReference type="PANTHER" id="PTHR22916">
    <property type="entry name" value="GLYCOSYLTRANSFERASE"/>
    <property type="match status" value="1"/>
</dbReference>
<reference evidence="3" key="2">
    <citation type="submission" date="2022-09" db="EMBL/GenBank/DDBJ databases">
        <title>Rouxiella aceris sp. nov., isolated from tree sap and emended description of the genus Rhouxiella.</title>
        <authorList>
            <person name="Kim I.S."/>
        </authorList>
    </citation>
    <scope>NUCLEOTIDE SEQUENCE</scope>
    <source>
        <strain evidence="3">SAP-2</strain>
    </source>
</reference>